<keyword evidence="2" id="KW-0812">Transmembrane</keyword>
<evidence type="ECO:0000256" key="1">
    <source>
        <dbReference type="SAM" id="MobiDB-lite"/>
    </source>
</evidence>
<protein>
    <submittedName>
        <fullName evidence="3">Uncharacterized protein</fullName>
    </submittedName>
</protein>
<feature type="region of interest" description="Disordered" evidence="1">
    <location>
        <begin position="153"/>
        <end position="209"/>
    </location>
</feature>
<evidence type="ECO:0000313" key="3">
    <source>
        <dbReference type="EMBL" id="KAK4782994.1"/>
    </source>
</evidence>
<feature type="transmembrane region" description="Helical" evidence="2">
    <location>
        <begin position="6"/>
        <end position="30"/>
    </location>
</feature>
<feature type="transmembrane region" description="Helical" evidence="2">
    <location>
        <begin position="252"/>
        <end position="272"/>
    </location>
</feature>
<dbReference type="PANTHER" id="PTHR34064:SF4">
    <property type="entry name" value="PROTEIN, PUTATIVE-RELATED"/>
    <property type="match status" value="1"/>
</dbReference>
<dbReference type="AlphaFoldDB" id="A0AAN7LEE6"/>
<accession>A0AAN7LEE6</accession>
<keyword evidence="2" id="KW-1133">Transmembrane helix</keyword>
<keyword evidence="2" id="KW-0472">Membrane</keyword>
<sequence>MLGEVSFVLLLHLSRCLSPFYFFYSSFFPIFFPNQISRCREAFDIQICLFQLVILYISLLPALSLSLLGGFVPSFSFLCFLERVMEMAENPKPVFGLEEKIAQMGVQKISVSDHIDGLEYSSGRPDDDFVMDMDSFTSKDVPANPRITRSLSRKWPHRGGEEKIIPNSTVNSVEKNERDTSLPSPSPRDSGGSERLIAGSVDHGNNSTQNHHQITITAANIGTAGESRYGRRNSFRRASSVSPWWILDPKRILLIFATLSSIGTIMLIYFTLSMGKPNNAEGNVPNLKQ</sequence>
<dbReference type="PANTHER" id="PTHR34064">
    <property type="entry name" value="OS04G0672300 PROTEIN"/>
    <property type="match status" value="1"/>
</dbReference>
<reference evidence="3 4" key="1">
    <citation type="journal article" date="2023" name="Hortic Res">
        <title>Pangenome of water caltrop reveals structural variations and asymmetric subgenome divergence after allopolyploidization.</title>
        <authorList>
            <person name="Zhang X."/>
            <person name="Chen Y."/>
            <person name="Wang L."/>
            <person name="Yuan Y."/>
            <person name="Fang M."/>
            <person name="Shi L."/>
            <person name="Lu R."/>
            <person name="Comes H.P."/>
            <person name="Ma Y."/>
            <person name="Chen Y."/>
            <person name="Huang G."/>
            <person name="Zhou Y."/>
            <person name="Zheng Z."/>
            <person name="Qiu Y."/>
        </authorList>
    </citation>
    <scope>NUCLEOTIDE SEQUENCE [LARGE SCALE GENOMIC DNA]</scope>
    <source>
        <strain evidence="3">F231</strain>
    </source>
</reference>
<evidence type="ECO:0000313" key="4">
    <source>
        <dbReference type="Proteomes" id="UP001346149"/>
    </source>
</evidence>
<proteinExistence type="predicted"/>
<dbReference type="Proteomes" id="UP001346149">
    <property type="component" value="Unassembled WGS sequence"/>
</dbReference>
<evidence type="ECO:0000256" key="2">
    <source>
        <dbReference type="SAM" id="Phobius"/>
    </source>
</evidence>
<organism evidence="3 4">
    <name type="scientific">Trapa natans</name>
    <name type="common">Water chestnut</name>
    <dbReference type="NCBI Taxonomy" id="22666"/>
    <lineage>
        <taxon>Eukaryota</taxon>
        <taxon>Viridiplantae</taxon>
        <taxon>Streptophyta</taxon>
        <taxon>Embryophyta</taxon>
        <taxon>Tracheophyta</taxon>
        <taxon>Spermatophyta</taxon>
        <taxon>Magnoliopsida</taxon>
        <taxon>eudicotyledons</taxon>
        <taxon>Gunneridae</taxon>
        <taxon>Pentapetalae</taxon>
        <taxon>rosids</taxon>
        <taxon>malvids</taxon>
        <taxon>Myrtales</taxon>
        <taxon>Lythraceae</taxon>
        <taxon>Trapa</taxon>
    </lineage>
</organism>
<comment type="caution">
    <text evidence="3">The sequence shown here is derived from an EMBL/GenBank/DDBJ whole genome shotgun (WGS) entry which is preliminary data.</text>
</comment>
<name>A0AAN7LEE6_TRANT</name>
<dbReference type="EMBL" id="JAXQNO010000015">
    <property type="protein sequence ID" value="KAK4782994.1"/>
    <property type="molecule type" value="Genomic_DNA"/>
</dbReference>
<keyword evidence="4" id="KW-1185">Reference proteome</keyword>
<gene>
    <name evidence="3" type="ORF">SAY86_007368</name>
</gene>